<evidence type="ECO:0000256" key="1">
    <source>
        <dbReference type="SAM" id="MobiDB-lite"/>
    </source>
</evidence>
<dbReference type="WBParaSite" id="SSLN_0000297901-mRNA-1">
    <property type="protein sequence ID" value="SSLN_0000297901-mRNA-1"/>
    <property type="gene ID" value="SSLN_0000297901"/>
</dbReference>
<keyword evidence="3" id="KW-1185">Reference proteome</keyword>
<gene>
    <name evidence="2" type="ORF">SSLN_LOCUS2879</name>
</gene>
<evidence type="ECO:0000313" key="3">
    <source>
        <dbReference type="Proteomes" id="UP000275846"/>
    </source>
</evidence>
<sequence length="520" mass="58100">MRSNKPMRRLRHTNSVSDLKQRPETFRVLPYVRNVSEATERVLRLLNVGIGHQPEAIICHLVIQPKGRLQPADSSGVIYRVNCLDCPVNYCGMTDKRLSTHTNVHNLAVRRKDVRSHVRNVSEATERVRRPLNLGIGLQLEASIYHFVMQPNGRLPPADTSGVICRVNCLYCPVNYCGMTDKRLSRRMHEDLAFGGYSENFKPVNCISNSCTRLNMNLQCASCRPPFRMPDPVSEGLGYDWVAGLVDNNLSSQNSSTPPSRKPERSFSGHPTHMINKAQHLSDTSRATHSFLDDHISNFRRKLLESPCEKVVVCNYTLNSRLFPIPADFLTASMAPPSPNTCRILTVSIPLRHFRHPIFFPRRGLDPDSNATAAASFGCSLPNRSRESEQLPGGASLLANCWPNKCTRPRVTLASETPRSTAASICRSISLRSAVNDPGCSPDASPSLPSWMRLQAQSESEILDELFRSSQVMRKHGALERAHQLPSRLRPIRSSIQRNMCAINTSCQLDGSDQSVVCRL</sequence>
<dbReference type="Proteomes" id="UP000275846">
    <property type="component" value="Unassembled WGS sequence"/>
</dbReference>
<dbReference type="OrthoDB" id="10002384at2759"/>
<protein>
    <submittedName>
        <fullName evidence="4">C2H2-type domain-containing protein</fullName>
    </submittedName>
</protein>
<reference evidence="2 3" key="2">
    <citation type="submission" date="2018-11" db="EMBL/GenBank/DDBJ databases">
        <authorList>
            <consortium name="Pathogen Informatics"/>
        </authorList>
    </citation>
    <scope>NUCLEOTIDE SEQUENCE [LARGE SCALE GENOMIC DNA]</scope>
    <source>
        <strain evidence="2 3">NST_G2</strain>
    </source>
</reference>
<feature type="region of interest" description="Disordered" evidence="1">
    <location>
        <begin position="250"/>
        <end position="272"/>
    </location>
</feature>
<name>A0A183SF81_SCHSO</name>
<proteinExistence type="predicted"/>
<feature type="compositionally biased region" description="Polar residues" evidence="1">
    <location>
        <begin position="250"/>
        <end position="259"/>
    </location>
</feature>
<dbReference type="AlphaFoldDB" id="A0A183SF81"/>
<dbReference type="EMBL" id="UYSU01032365">
    <property type="protein sequence ID" value="VDL89264.1"/>
    <property type="molecule type" value="Genomic_DNA"/>
</dbReference>
<evidence type="ECO:0000313" key="2">
    <source>
        <dbReference type="EMBL" id="VDL89264.1"/>
    </source>
</evidence>
<accession>A0A183SF81</accession>
<organism evidence="4">
    <name type="scientific">Schistocephalus solidus</name>
    <name type="common">Tapeworm</name>
    <dbReference type="NCBI Taxonomy" id="70667"/>
    <lineage>
        <taxon>Eukaryota</taxon>
        <taxon>Metazoa</taxon>
        <taxon>Spiralia</taxon>
        <taxon>Lophotrochozoa</taxon>
        <taxon>Platyhelminthes</taxon>
        <taxon>Cestoda</taxon>
        <taxon>Eucestoda</taxon>
        <taxon>Diphyllobothriidea</taxon>
        <taxon>Diphyllobothriidae</taxon>
        <taxon>Schistocephalus</taxon>
    </lineage>
</organism>
<evidence type="ECO:0000313" key="4">
    <source>
        <dbReference type="WBParaSite" id="SSLN_0000297901-mRNA-1"/>
    </source>
</evidence>
<reference evidence="4" key="1">
    <citation type="submission" date="2016-06" db="UniProtKB">
        <authorList>
            <consortium name="WormBaseParasite"/>
        </authorList>
    </citation>
    <scope>IDENTIFICATION</scope>
</reference>